<evidence type="ECO:0000256" key="1">
    <source>
        <dbReference type="SAM" id="MobiDB-lite"/>
    </source>
</evidence>
<evidence type="ECO:0000313" key="2">
    <source>
        <dbReference type="EMBL" id="BAD68960.1"/>
    </source>
</evidence>
<proteinExistence type="predicted"/>
<reference evidence="2" key="1">
    <citation type="submission" date="2002-01" db="EMBL/GenBank/DDBJ databases">
        <title>Oryza sativa nipponbare(GA3) genomic DNA, chromosome 1, BAC clone:B1109A06.</title>
        <authorList>
            <person name="Sasaki T."/>
            <person name="Matsumoto T."/>
            <person name="Yamamoto K."/>
        </authorList>
    </citation>
    <scope>NUCLEOTIDE SEQUENCE</scope>
</reference>
<dbReference type="Proteomes" id="UP000817658">
    <property type="component" value="Chromosome 1"/>
</dbReference>
<gene>
    <name evidence="2" type="primary">B1109A06.4</name>
</gene>
<protein>
    <submittedName>
        <fullName evidence="2">Uncharacterized protein</fullName>
    </submittedName>
</protein>
<dbReference type="AlphaFoldDB" id="Q5VNL6"/>
<sequence length="126" mass="13899">MGRELKDVADRPTCTPSEGRGDHTGAATSPAICVAAFPHHPCRFFFLNFAGAAHHLLRHLPDRATCPRYSRRLSRHPWCRLNPPSMPLLLPQPRRGRPPPAPPPSRLRRLPTPSRAIATAAACSSF</sequence>
<accession>Q5VNL6</accession>
<dbReference type="EMBL" id="AP004610">
    <property type="protein sequence ID" value="BAD68960.1"/>
    <property type="molecule type" value="Genomic_DNA"/>
</dbReference>
<feature type="region of interest" description="Disordered" evidence="1">
    <location>
        <begin position="1"/>
        <end position="25"/>
    </location>
</feature>
<feature type="region of interest" description="Disordered" evidence="1">
    <location>
        <begin position="87"/>
        <end position="112"/>
    </location>
</feature>
<organism evidence="2">
    <name type="scientific">Oryza sativa subsp. japonica</name>
    <name type="common">Rice</name>
    <dbReference type="NCBI Taxonomy" id="39947"/>
    <lineage>
        <taxon>Eukaryota</taxon>
        <taxon>Viridiplantae</taxon>
        <taxon>Streptophyta</taxon>
        <taxon>Embryophyta</taxon>
        <taxon>Tracheophyta</taxon>
        <taxon>Spermatophyta</taxon>
        <taxon>Magnoliopsida</taxon>
        <taxon>Liliopsida</taxon>
        <taxon>Poales</taxon>
        <taxon>Poaceae</taxon>
        <taxon>BOP clade</taxon>
        <taxon>Oryzoideae</taxon>
        <taxon>Oryzeae</taxon>
        <taxon>Oryzinae</taxon>
        <taxon>Oryza</taxon>
        <taxon>Oryza sativa</taxon>
    </lineage>
</organism>
<feature type="compositionally biased region" description="Basic and acidic residues" evidence="1">
    <location>
        <begin position="1"/>
        <end position="10"/>
    </location>
</feature>
<name>Q5VNL6_ORYSJ</name>